<accession>A0ABM7U336</accession>
<dbReference type="EMBL" id="AP024959">
    <property type="protein sequence ID" value="BCZ85692.1"/>
    <property type="molecule type" value="Genomic_DNA"/>
</dbReference>
<geneLocation type="plasmid" evidence="1 2">
    <name>pPT365</name>
</geneLocation>
<sequence length="166" mass="17880">MRNNMTNTSLSLAHNPMQTRTANIAGARSLSARIATRTGPTSRIGLRLWGFVDTQVESWLGDLPDLDGRLSWEVARHHGGSDVDLIIHLVKSSSAVLSSFCWNCAGASHAMRQSQGKCPVQIALFTGDASRLPAGRTGLWAFAGNCSTKAALCELTRTVVVPHLLR</sequence>
<evidence type="ECO:0000313" key="2">
    <source>
        <dbReference type="Proteomes" id="UP001319874"/>
    </source>
</evidence>
<gene>
    <name evidence="1" type="ORF">PTKU64_93670</name>
</gene>
<proteinExistence type="predicted"/>
<protein>
    <submittedName>
        <fullName evidence="1">Uncharacterized protein</fullName>
    </submittedName>
</protein>
<organism evidence="1 2">
    <name type="scientific">Paraburkholderia terrae</name>
    <dbReference type="NCBI Taxonomy" id="311230"/>
    <lineage>
        <taxon>Bacteria</taxon>
        <taxon>Pseudomonadati</taxon>
        <taxon>Pseudomonadota</taxon>
        <taxon>Betaproteobacteria</taxon>
        <taxon>Burkholderiales</taxon>
        <taxon>Burkholderiaceae</taxon>
        <taxon>Paraburkholderia</taxon>
    </lineage>
</organism>
<keyword evidence="1" id="KW-0614">Plasmid</keyword>
<reference evidence="1 2" key="1">
    <citation type="journal article" date="2022" name="Front. Microbiol.">
        <title>Identification and characterization of a novel class of self-sufficient cytochrome P450 hydroxylase involved in cyclohexanecarboxylate degradation in Paraburkholderia terrae strain KU-64.</title>
        <authorList>
            <person name="Yamamoto T."/>
            <person name="Hasegawa Y."/>
            <person name="Iwaki H."/>
        </authorList>
    </citation>
    <scope>NUCLEOTIDE SEQUENCE [LARGE SCALE GENOMIC DNA]</scope>
    <source>
        <strain evidence="1 2">KU-64</strain>
    </source>
</reference>
<evidence type="ECO:0000313" key="1">
    <source>
        <dbReference type="EMBL" id="BCZ85692.1"/>
    </source>
</evidence>
<name>A0ABM7U336_9BURK</name>
<dbReference type="Proteomes" id="UP001319874">
    <property type="component" value="Plasmid pPT365"/>
</dbReference>
<keyword evidence="2" id="KW-1185">Reference proteome</keyword>